<dbReference type="InterPro" id="IPR001845">
    <property type="entry name" value="HTH_ArsR_DNA-bd_dom"/>
</dbReference>
<comment type="caution">
    <text evidence="3">The sequence shown here is derived from an EMBL/GenBank/DDBJ whole genome shotgun (WGS) entry which is preliminary data.</text>
</comment>
<dbReference type="RefSeq" id="WP_017149486.1">
    <property type="nucleotide sequence ID" value="NZ_AKCS01000005.1"/>
</dbReference>
<organism evidence="3 4">
    <name type="scientific">Bacillus bingmayongensis</name>
    <dbReference type="NCBI Taxonomy" id="1150157"/>
    <lineage>
        <taxon>Bacteria</taxon>
        <taxon>Bacillati</taxon>
        <taxon>Bacillota</taxon>
        <taxon>Bacilli</taxon>
        <taxon>Bacillales</taxon>
        <taxon>Bacillaceae</taxon>
        <taxon>Bacillus</taxon>
    </lineage>
</organism>
<dbReference type="PANTHER" id="PTHR39168">
    <property type="entry name" value="TRANSCRIPTIONAL REGULATOR-RELATED"/>
    <property type="match status" value="1"/>
</dbReference>
<dbReference type="InterPro" id="IPR052543">
    <property type="entry name" value="HTH_Metal-responsive_Reg"/>
</dbReference>
<evidence type="ECO:0000313" key="4">
    <source>
        <dbReference type="Proteomes" id="UP001291930"/>
    </source>
</evidence>
<sequence length="226" mass="25961">MNVNAAKIASLISDRSRATILVQLLDGRPHPATELAHAAKIKPQTASFHLQKLYEAQIIDVEKHGRHRYYKIANHEIAESLEKILYLASPEPIRSFKQSKETKEIQYARTCYDHLAGKLGVEITNSLLDNEILIKDGLQFKVTKKGQEFFESFGIDLDSLYKKRRFFSKCCLDWSERQHHIAGSLGNAILEQLLHENWIARAEHSRAIHITPLGKRKIYETFSIQI</sequence>
<dbReference type="CDD" id="cd00090">
    <property type="entry name" value="HTH_ARSR"/>
    <property type="match status" value="1"/>
</dbReference>
<dbReference type="InterPro" id="IPR011991">
    <property type="entry name" value="ArsR-like_HTH"/>
</dbReference>
<keyword evidence="1" id="KW-0238">DNA-binding</keyword>
<dbReference type="PROSITE" id="PS50987">
    <property type="entry name" value="HTH_ARSR_2"/>
    <property type="match status" value="1"/>
</dbReference>
<dbReference type="InterPro" id="IPR036388">
    <property type="entry name" value="WH-like_DNA-bd_sf"/>
</dbReference>
<name>A0ABU5JZ77_9BACI</name>
<dbReference type="Pfam" id="PF12840">
    <property type="entry name" value="HTH_20"/>
    <property type="match status" value="1"/>
</dbReference>
<dbReference type="SUPFAM" id="SSF46785">
    <property type="entry name" value="Winged helix' DNA-binding domain"/>
    <property type="match status" value="1"/>
</dbReference>
<dbReference type="InterPro" id="IPR036390">
    <property type="entry name" value="WH_DNA-bd_sf"/>
</dbReference>
<gene>
    <name evidence="3" type="ORF">U2I54_17180</name>
</gene>
<keyword evidence="4" id="KW-1185">Reference proteome</keyword>
<accession>A0ABU5JZ77</accession>
<protein>
    <submittedName>
        <fullName evidence="3">Winged helix-turn-helix domain-containing protein</fullName>
    </submittedName>
</protein>
<evidence type="ECO:0000256" key="1">
    <source>
        <dbReference type="ARBA" id="ARBA00023125"/>
    </source>
</evidence>
<dbReference type="EMBL" id="JAXOVW010000039">
    <property type="protein sequence ID" value="MDZ5608753.1"/>
    <property type="molecule type" value="Genomic_DNA"/>
</dbReference>
<dbReference type="Gene3D" id="1.10.10.10">
    <property type="entry name" value="Winged helix-like DNA-binding domain superfamily/Winged helix DNA-binding domain"/>
    <property type="match status" value="1"/>
</dbReference>
<dbReference type="Proteomes" id="UP001291930">
    <property type="component" value="Unassembled WGS sequence"/>
</dbReference>
<reference evidence="4" key="1">
    <citation type="submission" date="2023-11" db="EMBL/GenBank/DDBJ databases">
        <title>Genome Sequence of Bacillus pseudomycoides stain BUPM19.</title>
        <authorList>
            <person name="Farhat A."/>
        </authorList>
    </citation>
    <scope>NUCLEOTIDE SEQUENCE [LARGE SCALE GENOMIC DNA]</scope>
    <source>
        <strain evidence="4">BUPM19</strain>
    </source>
</reference>
<proteinExistence type="predicted"/>
<evidence type="ECO:0000313" key="3">
    <source>
        <dbReference type="EMBL" id="MDZ5608753.1"/>
    </source>
</evidence>
<feature type="domain" description="HTH arsR-type" evidence="2">
    <location>
        <begin position="1"/>
        <end position="92"/>
    </location>
</feature>
<dbReference type="PANTHER" id="PTHR39168:SF1">
    <property type="entry name" value="TRANSCRIPTIONAL REGULATORY PROTEIN"/>
    <property type="match status" value="1"/>
</dbReference>
<evidence type="ECO:0000259" key="2">
    <source>
        <dbReference type="PROSITE" id="PS50987"/>
    </source>
</evidence>
<dbReference type="SMART" id="SM00418">
    <property type="entry name" value="HTH_ARSR"/>
    <property type="match status" value="1"/>
</dbReference>
<dbReference type="NCBIfam" id="NF033788">
    <property type="entry name" value="HTH_metalloreg"/>
    <property type="match status" value="1"/>
</dbReference>